<evidence type="ECO:0000313" key="5">
    <source>
        <dbReference type="EMBL" id="ELP87980.1"/>
    </source>
</evidence>
<evidence type="ECO:0000256" key="4">
    <source>
        <dbReference type="SAM" id="MobiDB-lite"/>
    </source>
</evidence>
<dbReference type="PANTHER" id="PTHR16166:SF93">
    <property type="entry name" value="INTERMEMBRANE LIPID TRANSFER PROTEIN VPS13"/>
    <property type="match status" value="1"/>
</dbReference>
<reference evidence="5 6" key="1">
    <citation type="submission" date="2012-10" db="EMBL/GenBank/DDBJ databases">
        <authorList>
            <person name="Zafar N."/>
            <person name="Inman J."/>
            <person name="Hall N."/>
            <person name="Lorenzi H."/>
            <person name="Caler E."/>
        </authorList>
    </citation>
    <scope>NUCLEOTIDE SEQUENCE [LARGE SCALE GENOMIC DNA]</scope>
    <source>
        <strain evidence="5 6">IP1</strain>
    </source>
</reference>
<comment type="similarity">
    <text evidence="2">Belongs to the VPS13 family.</text>
</comment>
<evidence type="ECO:0000256" key="3">
    <source>
        <dbReference type="ARBA" id="ARBA00033718"/>
    </source>
</evidence>
<comment type="subcellular location">
    <subcellularLocation>
        <location evidence="1">Membrane</location>
        <topology evidence="1">Peripheral membrane protein</topology>
    </subcellularLocation>
</comment>
<comment type="function">
    <text evidence="3">Mediates the transfer of lipids between membranes at organelle contact sites.</text>
</comment>
<evidence type="ECO:0000256" key="2">
    <source>
        <dbReference type="ARBA" id="ARBA00006545"/>
    </source>
</evidence>
<dbReference type="OMA" id="NIKMNRP"/>
<evidence type="ECO:0000313" key="6">
    <source>
        <dbReference type="Proteomes" id="UP000014680"/>
    </source>
</evidence>
<dbReference type="GO" id="GO:0016020">
    <property type="term" value="C:membrane"/>
    <property type="evidence" value="ECO:0007669"/>
    <property type="project" value="UniProtKB-SubCell"/>
</dbReference>
<name>A0A0A1U7L8_ENTIV</name>
<dbReference type="OrthoDB" id="428159at2759"/>
<dbReference type="EMBL" id="KB206772">
    <property type="protein sequence ID" value="ELP87980.1"/>
    <property type="molecule type" value="Genomic_DNA"/>
</dbReference>
<dbReference type="VEuPathDB" id="AmoebaDB:EIN_418590"/>
<sequence>MFNKRFHFRLRSKETRLSVPNTLTYSLKGLDITVTSERRVPQVSSSISQDIELTNSSTESNQNSIDEHKKQMATTVSVKFSSLEICDDVKPIFKLAGDAPFDMSMVVEQSLLTFHICHPLLVFIPKDVNKLHEYWSKVIQYFSQYFTSQPKTIFTIKYSISLGTLILEDNQSKGDLVFEGNLNGLVYVGSDHKHPLETLELELHNFHISSSKNEVLNRTNLTLKVTKTIGRKQFDENYQVDFTTKPIQLKIGAFECFLMSHIFDQLSTDIQHYFFNKPLPFPQHTSKVFTPTDAVQQTINLPVMSAPTLKKYHVIIPAITVILSSDVKNFLISVDTIHMSGKTSSMTVDFDFLLQSFNADKQKFENVIDKTKIKCAWINTSCRVITKKAFNVNITPHFLISLFSLSKMVRDVKPKNFDITTIITPQRTPLPIIKGFVVSNCSGCTIEFVVKDRKIFAENGQDVELPEGQDVVMKIEGFNSASFTIGGVKRVLELTSHDTGKPLGYVTLERVSNRQLKIVSPISVFNTTSQRIVVYFSTPSIKNFLVKKLRPEETLFLQPFFARTYFSVACAPEGEVPQENKICTFHIPTEDDTIHPEWEQSITKLYGKAPVDIIMMSPKLGLPTKTLEGKYVRTVTFVVQHPYVFKSKLPITLVLELDDINKNKLEIPPFGKTTYAHNNQRLSGILRMTENTVENFDMDKAGLYVNSQPFYLFPSNLRGKKVIFKSPSHISEMNISFVEYENAPTEVVFFVNYFVRNYTLLPLAVNDIKIPTDGAVVPITIPKVMNQKEAKAVKKLQDENVEKNVRKRKRTQPTPRKTPENSESSDDDISSDIDKEVEIGHLSLRSENYLMISKQVVLCFDKIGEVTLGTPPIDFVYNTIADDTHGIKVCVVKQKYVVQNLMVHRMKFYCAQFPSGTVVLPKSYVPCNVSGKLKISATVVVNEEEYQSEDFSIYKAMNCQMILTGKDEKYIFVNISVTVVNKEFTISFDGVQKPSLCVQNFTSFPITFAQVNTIHTYTIQPNKSFPFAWTNPTLKHLIQMHDKENTLINPLISSTQHTLQMFNSLKKKHEYAYSSFALNKGTTYINFNTVSLYDPKIDSLPLYDFSLAVPSFGVSVLVNSMEFLHFSVFNVQTKVVQTFLHTHLECSVDYFQADCQDVTLLESKPVIISPSPSSWVSDSKQNYFHLGCKLLRMGVGEILNYSLHVVEITTALQTTEIQIDPSFLVRALEVYNIYKSVYSTIETEKKKKDGTSEVVQETFFLHIERFVCNSLAFHVTINPSAVKPPPLSESATTLHHLTQMNAVKNVPIVVHRFHSKPVETSFKDFARVIIEYFSKEINFKSIKQQWASGIVGLNNIRLSYEVVDYKTFERYTIPIDLFTDVEKKLPDEFKNSLEKTFYKSIDLGVDALNDGFVSGIKGLWSTPSTMYQMAKEKSVLLGPLGFVGGIFAGVAGVVVKPIDGVVGFVQNVGMGISGESCGFIAEDRVRFPWYVAGGDYNEKDAVGWSFLVECNKGRYHTAKYIDCVFKQREKGIDTLVVTETALFVISKNYGSRPVCTFTTFLSSFIGIVSHPTLLKIFYKLRGVQNSFDLVGWTTVEANALRSIIENSKGLIAGLDVENVLLPPSYH</sequence>
<feature type="compositionally biased region" description="Polar residues" evidence="4">
    <location>
        <begin position="43"/>
        <end position="64"/>
    </location>
</feature>
<dbReference type="InterPro" id="IPR026847">
    <property type="entry name" value="VPS13"/>
</dbReference>
<dbReference type="Proteomes" id="UP000014680">
    <property type="component" value="Unassembled WGS sequence"/>
</dbReference>
<proteinExistence type="inferred from homology"/>
<dbReference type="PANTHER" id="PTHR16166">
    <property type="entry name" value="VACUOLAR PROTEIN SORTING-ASSOCIATED PROTEIN VPS13"/>
    <property type="match status" value="1"/>
</dbReference>
<dbReference type="GO" id="GO:0045053">
    <property type="term" value="P:protein retention in Golgi apparatus"/>
    <property type="evidence" value="ECO:0007669"/>
    <property type="project" value="TreeGrafter"/>
</dbReference>
<dbReference type="GO" id="GO:0006623">
    <property type="term" value="P:protein targeting to vacuole"/>
    <property type="evidence" value="ECO:0007669"/>
    <property type="project" value="TreeGrafter"/>
</dbReference>
<feature type="region of interest" description="Disordered" evidence="4">
    <location>
        <begin position="43"/>
        <end position="65"/>
    </location>
</feature>
<evidence type="ECO:0000256" key="1">
    <source>
        <dbReference type="ARBA" id="ARBA00004170"/>
    </source>
</evidence>
<organism evidence="5 6">
    <name type="scientific">Entamoeba invadens IP1</name>
    <dbReference type="NCBI Taxonomy" id="370355"/>
    <lineage>
        <taxon>Eukaryota</taxon>
        <taxon>Amoebozoa</taxon>
        <taxon>Evosea</taxon>
        <taxon>Archamoebae</taxon>
        <taxon>Mastigamoebida</taxon>
        <taxon>Entamoebidae</taxon>
        <taxon>Entamoeba</taxon>
    </lineage>
</organism>
<feature type="compositionally biased region" description="Basic and acidic residues" evidence="4">
    <location>
        <begin position="795"/>
        <end position="804"/>
    </location>
</feature>
<gene>
    <name evidence="5" type="ORF">EIN_418590</name>
</gene>
<dbReference type="GeneID" id="14886996"/>
<keyword evidence="6" id="KW-1185">Reference proteome</keyword>
<protein>
    <submittedName>
        <fullName evidence="5">Uncharacterized protein</fullName>
    </submittedName>
</protein>
<dbReference type="RefSeq" id="XP_004254751.1">
    <property type="nucleotide sequence ID" value="XM_004254703.1"/>
</dbReference>
<feature type="region of interest" description="Disordered" evidence="4">
    <location>
        <begin position="795"/>
        <end position="830"/>
    </location>
</feature>
<accession>A0A0A1U7L8</accession>
<dbReference type="KEGG" id="eiv:EIN_418590"/>